<dbReference type="InterPro" id="IPR050319">
    <property type="entry name" value="ABC_transp_ATP-bind"/>
</dbReference>
<protein>
    <recommendedName>
        <fullName evidence="5">ABC transporter domain-containing protein</fullName>
    </recommendedName>
</protein>
<evidence type="ECO:0000256" key="2">
    <source>
        <dbReference type="ARBA" id="ARBA00022448"/>
    </source>
</evidence>
<keyword evidence="4" id="KW-0067">ATP-binding</keyword>
<comment type="caution">
    <text evidence="6">The sequence shown here is derived from an EMBL/GenBank/DDBJ whole genome shotgun (WGS) entry which is preliminary data.</text>
</comment>
<dbReference type="Pfam" id="PF00005">
    <property type="entry name" value="ABC_tran"/>
    <property type="match status" value="1"/>
</dbReference>
<feature type="domain" description="ABC transporter" evidence="5">
    <location>
        <begin position="2"/>
        <end position="282"/>
    </location>
</feature>
<evidence type="ECO:0000256" key="4">
    <source>
        <dbReference type="ARBA" id="ARBA00022840"/>
    </source>
</evidence>
<gene>
    <name evidence="6" type="ORF">GCM10008014_37430</name>
</gene>
<dbReference type="InterPro" id="IPR003439">
    <property type="entry name" value="ABC_transporter-like_ATP-bd"/>
</dbReference>
<name>A0ABQ1ZI02_9BACL</name>
<dbReference type="RefSeq" id="WP_188593417.1">
    <property type="nucleotide sequence ID" value="NZ_BMFU01000005.1"/>
</dbReference>
<accession>A0ABQ1ZI02</accession>
<dbReference type="Proteomes" id="UP000652153">
    <property type="component" value="Unassembled WGS sequence"/>
</dbReference>
<dbReference type="SUPFAM" id="SSF52540">
    <property type="entry name" value="P-loop containing nucleoside triphosphate hydrolases"/>
    <property type="match status" value="1"/>
</dbReference>
<dbReference type="PANTHER" id="PTHR43776">
    <property type="entry name" value="TRANSPORT ATP-BINDING PROTEIN"/>
    <property type="match status" value="1"/>
</dbReference>
<evidence type="ECO:0000256" key="1">
    <source>
        <dbReference type="ARBA" id="ARBA00005417"/>
    </source>
</evidence>
<dbReference type="PANTHER" id="PTHR43776:SF7">
    <property type="entry name" value="D,D-DIPEPTIDE TRANSPORT ATP-BINDING PROTEIN DDPF-RELATED"/>
    <property type="match status" value="1"/>
</dbReference>
<sequence length="287" mass="32309">MLTVEQVEKSYVQGGMFSKQRQQVLKKVTLECRPGECLGIVGESGSGKSTLGRLMLGLERPDQGIVRFGGRDVMDRRVRMGRISAVFQNYTSSMNPFLTVQDAIMEPMKAQRKAGPGQQMIEHGPQKTERGQLKSVKERHRLEQRNHESVLSPQKAAAAKVDMLLAQVGLDPSYRLKYAHELSGGEAQRICIARAISTEPKCIVLDEAVSSLDVSVQIQVLQLLKTLKSLYKMSFVFITHDIQAAAYICDRFVFFREGRVEETIAVEQLKHVQSDYARKLLKHQISF</sequence>
<dbReference type="CDD" id="cd03257">
    <property type="entry name" value="ABC_NikE_OppD_transporters"/>
    <property type="match status" value="1"/>
</dbReference>
<dbReference type="SMART" id="SM00382">
    <property type="entry name" value="AAA"/>
    <property type="match status" value="1"/>
</dbReference>
<organism evidence="6 7">
    <name type="scientific">Paenibacillus silvae</name>
    <dbReference type="NCBI Taxonomy" id="1325358"/>
    <lineage>
        <taxon>Bacteria</taxon>
        <taxon>Bacillati</taxon>
        <taxon>Bacillota</taxon>
        <taxon>Bacilli</taxon>
        <taxon>Bacillales</taxon>
        <taxon>Paenibacillaceae</taxon>
        <taxon>Paenibacillus</taxon>
    </lineage>
</organism>
<comment type="similarity">
    <text evidence="1">Belongs to the ABC transporter superfamily.</text>
</comment>
<evidence type="ECO:0000313" key="7">
    <source>
        <dbReference type="Proteomes" id="UP000652153"/>
    </source>
</evidence>
<keyword evidence="7" id="KW-1185">Reference proteome</keyword>
<dbReference type="InterPro" id="IPR027417">
    <property type="entry name" value="P-loop_NTPase"/>
</dbReference>
<proteinExistence type="inferred from homology"/>
<evidence type="ECO:0000256" key="3">
    <source>
        <dbReference type="ARBA" id="ARBA00022741"/>
    </source>
</evidence>
<reference evidence="7" key="1">
    <citation type="journal article" date="2019" name="Int. J. Syst. Evol. Microbiol.">
        <title>The Global Catalogue of Microorganisms (GCM) 10K type strain sequencing project: providing services to taxonomists for standard genome sequencing and annotation.</title>
        <authorList>
            <consortium name="The Broad Institute Genomics Platform"/>
            <consortium name="The Broad Institute Genome Sequencing Center for Infectious Disease"/>
            <person name="Wu L."/>
            <person name="Ma J."/>
        </authorList>
    </citation>
    <scope>NUCLEOTIDE SEQUENCE [LARGE SCALE GENOMIC DNA]</scope>
    <source>
        <strain evidence="7">CGMCC 1.12770</strain>
    </source>
</reference>
<evidence type="ECO:0000313" key="6">
    <source>
        <dbReference type="EMBL" id="GGH61714.1"/>
    </source>
</evidence>
<dbReference type="Gene3D" id="3.40.50.300">
    <property type="entry name" value="P-loop containing nucleotide triphosphate hydrolases"/>
    <property type="match status" value="1"/>
</dbReference>
<keyword evidence="2" id="KW-0813">Transport</keyword>
<keyword evidence="3" id="KW-0547">Nucleotide-binding</keyword>
<dbReference type="InterPro" id="IPR017871">
    <property type="entry name" value="ABC_transporter-like_CS"/>
</dbReference>
<dbReference type="PROSITE" id="PS00211">
    <property type="entry name" value="ABC_TRANSPORTER_1"/>
    <property type="match status" value="1"/>
</dbReference>
<dbReference type="EMBL" id="BMFU01000005">
    <property type="protein sequence ID" value="GGH61714.1"/>
    <property type="molecule type" value="Genomic_DNA"/>
</dbReference>
<dbReference type="InterPro" id="IPR003593">
    <property type="entry name" value="AAA+_ATPase"/>
</dbReference>
<dbReference type="PROSITE" id="PS50893">
    <property type="entry name" value="ABC_TRANSPORTER_2"/>
    <property type="match status" value="1"/>
</dbReference>
<evidence type="ECO:0000259" key="5">
    <source>
        <dbReference type="PROSITE" id="PS50893"/>
    </source>
</evidence>